<evidence type="ECO:0000256" key="2">
    <source>
        <dbReference type="ARBA" id="ARBA00023172"/>
    </source>
</evidence>
<reference evidence="4 5" key="1">
    <citation type="submission" date="2021-04" db="EMBL/GenBank/DDBJ databases">
        <authorList>
            <person name="Ivanova A."/>
        </authorList>
    </citation>
    <scope>NUCLEOTIDE SEQUENCE [LARGE SCALE GENOMIC DNA]</scope>
    <source>
        <strain evidence="4 5">G18</strain>
    </source>
</reference>
<dbReference type="InterPro" id="IPR011010">
    <property type="entry name" value="DNA_brk_join_enz"/>
</dbReference>
<dbReference type="InterPro" id="IPR013762">
    <property type="entry name" value="Integrase-like_cat_sf"/>
</dbReference>
<gene>
    <name evidence="4" type="ORF">J8F10_09325</name>
</gene>
<organism evidence="4 5">
    <name type="scientific">Gemmata palustris</name>
    <dbReference type="NCBI Taxonomy" id="2822762"/>
    <lineage>
        <taxon>Bacteria</taxon>
        <taxon>Pseudomonadati</taxon>
        <taxon>Planctomycetota</taxon>
        <taxon>Planctomycetia</taxon>
        <taxon>Gemmatales</taxon>
        <taxon>Gemmataceae</taxon>
        <taxon>Gemmata</taxon>
    </lineage>
</organism>
<evidence type="ECO:0000256" key="1">
    <source>
        <dbReference type="ARBA" id="ARBA00023125"/>
    </source>
</evidence>
<protein>
    <recommendedName>
        <fullName evidence="3">Tyr recombinase domain-containing protein</fullName>
    </recommendedName>
</protein>
<evidence type="ECO:0000313" key="4">
    <source>
        <dbReference type="EMBL" id="MBP3955481.1"/>
    </source>
</evidence>
<dbReference type="Gene3D" id="1.10.443.10">
    <property type="entry name" value="Intergrase catalytic core"/>
    <property type="match status" value="1"/>
</dbReference>
<evidence type="ECO:0000259" key="3">
    <source>
        <dbReference type="PROSITE" id="PS51898"/>
    </source>
</evidence>
<dbReference type="Gene3D" id="1.10.150.130">
    <property type="match status" value="1"/>
</dbReference>
<dbReference type="EMBL" id="JAGKQQ010000001">
    <property type="protein sequence ID" value="MBP3955481.1"/>
    <property type="molecule type" value="Genomic_DNA"/>
</dbReference>
<keyword evidence="2" id="KW-0233">DNA recombination</keyword>
<dbReference type="SUPFAM" id="SSF56349">
    <property type="entry name" value="DNA breaking-rejoining enzymes"/>
    <property type="match status" value="1"/>
</dbReference>
<evidence type="ECO:0000313" key="5">
    <source>
        <dbReference type="Proteomes" id="UP000676565"/>
    </source>
</evidence>
<dbReference type="Proteomes" id="UP000676565">
    <property type="component" value="Unassembled WGS sequence"/>
</dbReference>
<dbReference type="InterPro" id="IPR010998">
    <property type="entry name" value="Integrase_recombinase_N"/>
</dbReference>
<feature type="domain" description="Tyr recombinase" evidence="3">
    <location>
        <begin position="173"/>
        <end position="379"/>
    </location>
</feature>
<keyword evidence="1" id="KW-0238">DNA-binding</keyword>
<name>A0ABS5BP97_9BACT</name>
<dbReference type="RefSeq" id="WP_210653558.1">
    <property type="nucleotide sequence ID" value="NZ_JAGKQQ010000001.1"/>
</dbReference>
<dbReference type="PROSITE" id="PS51898">
    <property type="entry name" value="TYR_RECOMBINASE"/>
    <property type="match status" value="1"/>
</dbReference>
<accession>A0ABS5BP97</accession>
<sequence>MPGPKPSVRYWASKKAYGCWIGPTQHFLARGPEDAPSGPTYLEALDKFRKLVAKDAGKGTDDYLVSALLNQYRAHLRSTRKSGVPGVFEVMARGFATEFGAKRVNELKPYDFDQWVERQTQWNPTSKAHAVTLVLAAVSWAVKKGFILTNPLAGRVERPQPILRGRDARMSEELMDLLIGECFEKGTYHRKARTDTPAIHLKKTGFCEPFGKYLWLLRLTGARPGELRHAEAFNYVGGRLVYRWNAQRGYIWKNAKKSQRDRIIFLTPEAQAYVEECIAKHPEGPIFRTLRGEPWSPQNVTQKWRHFLLKRPKVVAMLDQHGIDPKQMKTYNFRHSAISKWLDAGGDIYVASQLFGTSVKMLEKRYGHPDIDRLHERYMAFASSNPLAMPWAAPASG</sequence>
<dbReference type="InterPro" id="IPR002104">
    <property type="entry name" value="Integrase_catalytic"/>
</dbReference>
<comment type="caution">
    <text evidence="4">The sequence shown here is derived from an EMBL/GenBank/DDBJ whole genome shotgun (WGS) entry which is preliminary data.</text>
</comment>
<proteinExistence type="predicted"/>
<keyword evidence="5" id="KW-1185">Reference proteome</keyword>